<keyword evidence="3" id="KW-1185">Reference proteome</keyword>
<gene>
    <name evidence="2" type="ORF">EYF80_062899</name>
</gene>
<sequence length="221" mass="24075">MADHDNYDERDRAYQSFGGGRGLNAGRPGGPGARAARRLFYGAGASERRPGGRWQETPWSRSSRAHWRQDMRRGSEPNRRGSVGNSEPVKPERRPVEVGLLRRRRHHVARMAASCGPHGCIMWPAWLHHVARMAASCGPHGCIMAASCVLRGSSMHVVPNTAGRPPVVQAVGVGPVAVPSGGFQGATGVKANLVNDVLHGDHRRTCPPSHVIHLQRRIIKR</sequence>
<proteinExistence type="predicted"/>
<feature type="region of interest" description="Disordered" evidence="1">
    <location>
        <begin position="1"/>
        <end position="94"/>
    </location>
</feature>
<accession>A0A4Z2EEI5</accession>
<feature type="compositionally biased region" description="Gly residues" evidence="1">
    <location>
        <begin position="17"/>
        <end position="32"/>
    </location>
</feature>
<dbReference type="AlphaFoldDB" id="A0A4Z2EEI5"/>
<evidence type="ECO:0000256" key="1">
    <source>
        <dbReference type="SAM" id="MobiDB-lite"/>
    </source>
</evidence>
<reference evidence="2 3" key="1">
    <citation type="submission" date="2019-03" db="EMBL/GenBank/DDBJ databases">
        <title>First draft genome of Liparis tanakae, snailfish: a comprehensive survey of snailfish specific genes.</title>
        <authorList>
            <person name="Kim W."/>
            <person name="Song I."/>
            <person name="Jeong J.-H."/>
            <person name="Kim D."/>
            <person name="Kim S."/>
            <person name="Ryu S."/>
            <person name="Song J.Y."/>
            <person name="Lee S.K."/>
        </authorList>
    </citation>
    <scope>NUCLEOTIDE SEQUENCE [LARGE SCALE GENOMIC DNA]</scope>
    <source>
        <tissue evidence="2">Muscle</tissue>
    </source>
</reference>
<dbReference type="EMBL" id="SRLO01009174">
    <property type="protein sequence ID" value="TNN26960.1"/>
    <property type="molecule type" value="Genomic_DNA"/>
</dbReference>
<evidence type="ECO:0000313" key="2">
    <source>
        <dbReference type="EMBL" id="TNN26960.1"/>
    </source>
</evidence>
<comment type="caution">
    <text evidence="2">The sequence shown here is derived from an EMBL/GenBank/DDBJ whole genome shotgun (WGS) entry which is preliminary data.</text>
</comment>
<dbReference type="Proteomes" id="UP000314294">
    <property type="component" value="Unassembled WGS sequence"/>
</dbReference>
<feature type="compositionally biased region" description="Basic and acidic residues" evidence="1">
    <location>
        <begin position="1"/>
        <end position="13"/>
    </location>
</feature>
<protein>
    <submittedName>
        <fullName evidence="2">Uncharacterized protein</fullName>
    </submittedName>
</protein>
<organism evidence="2 3">
    <name type="scientific">Liparis tanakae</name>
    <name type="common">Tanaka's snailfish</name>
    <dbReference type="NCBI Taxonomy" id="230148"/>
    <lineage>
        <taxon>Eukaryota</taxon>
        <taxon>Metazoa</taxon>
        <taxon>Chordata</taxon>
        <taxon>Craniata</taxon>
        <taxon>Vertebrata</taxon>
        <taxon>Euteleostomi</taxon>
        <taxon>Actinopterygii</taxon>
        <taxon>Neopterygii</taxon>
        <taxon>Teleostei</taxon>
        <taxon>Neoteleostei</taxon>
        <taxon>Acanthomorphata</taxon>
        <taxon>Eupercaria</taxon>
        <taxon>Perciformes</taxon>
        <taxon>Cottioidei</taxon>
        <taxon>Cottales</taxon>
        <taxon>Liparidae</taxon>
        <taxon>Liparis</taxon>
    </lineage>
</organism>
<name>A0A4Z2EEI5_9TELE</name>
<feature type="compositionally biased region" description="Basic and acidic residues" evidence="1">
    <location>
        <begin position="67"/>
        <end position="79"/>
    </location>
</feature>
<evidence type="ECO:0000313" key="3">
    <source>
        <dbReference type="Proteomes" id="UP000314294"/>
    </source>
</evidence>